<dbReference type="RefSeq" id="WP_067859529.1">
    <property type="nucleotide sequence ID" value="NZ_CP011502.1"/>
</dbReference>
<keyword evidence="2" id="KW-1185">Reference proteome</keyword>
<proteinExistence type="predicted"/>
<evidence type="ECO:0000313" key="1">
    <source>
        <dbReference type="EMBL" id="ALX05567.1"/>
    </source>
</evidence>
<dbReference type="Proteomes" id="UP000067689">
    <property type="component" value="Chromosome"/>
</dbReference>
<protein>
    <submittedName>
        <fullName evidence="1">Uncharacterized protein</fullName>
    </submittedName>
</protein>
<name>A0A0U4C3M3_9ACTN</name>
<dbReference type="PATRIC" id="fig|2041.4.peg.2734"/>
<dbReference type="OrthoDB" id="4314850at2"/>
<dbReference type="KEGG" id="aer:AERYTH_13105"/>
<dbReference type="AlphaFoldDB" id="A0A0U4C3M3"/>
<organism evidence="1 2">
    <name type="scientific">Aeromicrobium erythreum</name>
    <dbReference type="NCBI Taxonomy" id="2041"/>
    <lineage>
        <taxon>Bacteria</taxon>
        <taxon>Bacillati</taxon>
        <taxon>Actinomycetota</taxon>
        <taxon>Actinomycetes</taxon>
        <taxon>Propionibacteriales</taxon>
        <taxon>Nocardioidaceae</taxon>
        <taxon>Aeromicrobium</taxon>
    </lineage>
</organism>
<accession>A0A0U4C3M3</accession>
<evidence type="ECO:0000313" key="2">
    <source>
        <dbReference type="Proteomes" id="UP000067689"/>
    </source>
</evidence>
<sequence>MDTATLLLLGLLLVASVGLKQLVDIKRASRASASGVYVRRYWQIADDIHRAGSDPLEIRADPRYLQLLEDELAVAAIDLLDEQQWATWHGVLDEEPARTRVLDALQVCDPRTVAFSRLRRCLDQRQRDGARHDISRCAGA</sequence>
<gene>
    <name evidence="1" type="ORF">AERYTH_13105</name>
</gene>
<dbReference type="EMBL" id="CP011502">
    <property type="protein sequence ID" value="ALX05567.1"/>
    <property type="molecule type" value="Genomic_DNA"/>
</dbReference>
<reference evidence="1 2" key="1">
    <citation type="journal article" date="1991" name="Int. J. Syst. Bacteriol.">
        <title>Description of the erythromycin-producing bacterium Arthrobacter sp. strain NRRL B-3381 as Aeromicrobium erythreum gen. nov., sp. nov.</title>
        <authorList>
            <person name="Miller E.S."/>
            <person name="Woese C.R."/>
            <person name="Brenner S."/>
        </authorList>
    </citation>
    <scope>NUCLEOTIDE SEQUENCE [LARGE SCALE GENOMIC DNA]</scope>
    <source>
        <strain evidence="1 2">AR18</strain>
    </source>
</reference>